<evidence type="ECO:0000259" key="11">
    <source>
        <dbReference type="PROSITE" id="PS51278"/>
    </source>
</evidence>
<dbReference type="GO" id="GO:0005829">
    <property type="term" value="C:cytosol"/>
    <property type="evidence" value="ECO:0007669"/>
    <property type="project" value="TreeGrafter"/>
</dbReference>
<dbReference type="EMBL" id="QPJD01000006">
    <property type="protein sequence ID" value="RCW48335.1"/>
    <property type="molecule type" value="Genomic_DNA"/>
</dbReference>
<dbReference type="InterPro" id="IPR001347">
    <property type="entry name" value="SIS_dom"/>
</dbReference>
<dbReference type="InterPro" id="IPR035490">
    <property type="entry name" value="GlmS/FrlB_SIS"/>
</dbReference>
<dbReference type="PROSITE" id="PS51278">
    <property type="entry name" value="GATASE_TYPE_2"/>
    <property type="match status" value="1"/>
</dbReference>
<keyword evidence="8" id="KW-0677">Repeat</keyword>
<dbReference type="GO" id="GO:0006047">
    <property type="term" value="P:UDP-N-acetylglucosamine metabolic process"/>
    <property type="evidence" value="ECO:0007669"/>
    <property type="project" value="TreeGrafter"/>
</dbReference>
<evidence type="ECO:0000313" key="14">
    <source>
        <dbReference type="Proteomes" id="UP000252415"/>
    </source>
</evidence>
<dbReference type="InterPro" id="IPR029055">
    <property type="entry name" value="Ntn_hydrolases_N"/>
</dbReference>
<dbReference type="InterPro" id="IPR005855">
    <property type="entry name" value="GFAT"/>
</dbReference>
<feature type="domain" description="Glutamine amidotransferase type-2" evidence="11">
    <location>
        <begin position="2"/>
        <end position="217"/>
    </location>
</feature>
<dbReference type="Pfam" id="PF01380">
    <property type="entry name" value="SIS"/>
    <property type="match status" value="2"/>
</dbReference>
<dbReference type="InterPro" id="IPR046348">
    <property type="entry name" value="SIS_dom_sf"/>
</dbReference>
<accession>A0A368W1D1</accession>
<dbReference type="InterPro" id="IPR035466">
    <property type="entry name" value="GlmS/AgaS_SIS"/>
</dbReference>
<dbReference type="Proteomes" id="UP000252415">
    <property type="component" value="Unassembled WGS sequence"/>
</dbReference>
<dbReference type="PANTHER" id="PTHR10937:SF0">
    <property type="entry name" value="GLUTAMINE--FRUCTOSE-6-PHOSPHATE TRANSAMINASE (ISOMERIZING)"/>
    <property type="match status" value="1"/>
</dbReference>
<dbReference type="EC" id="2.6.1.16" evidence="3 10"/>
<dbReference type="SUPFAM" id="SSF53697">
    <property type="entry name" value="SIS domain"/>
    <property type="match status" value="1"/>
</dbReference>
<dbReference type="CDD" id="cd00714">
    <property type="entry name" value="GFAT"/>
    <property type="match status" value="1"/>
</dbReference>
<dbReference type="Gene3D" id="3.40.50.10490">
    <property type="entry name" value="Glucose-6-phosphate isomerase like protein, domain 1"/>
    <property type="match status" value="2"/>
</dbReference>
<keyword evidence="7 10" id="KW-0808">Transferase</keyword>
<comment type="caution">
    <text evidence="13">The sequence shown here is derived from an EMBL/GenBank/DDBJ whole genome shotgun (WGS) entry which is preliminary data.</text>
</comment>
<keyword evidence="9" id="KW-0315">Glutamine amidotransferase</keyword>
<dbReference type="PANTHER" id="PTHR10937">
    <property type="entry name" value="GLUCOSAMINE--FRUCTOSE-6-PHOSPHATE AMINOTRANSFERASE, ISOMERIZING"/>
    <property type="match status" value="1"/>
</dbReference>
<keyword evidence="14" id="KW-1185">Reference proteome</keyword>
<feature type="domain" description="SIS" evidence="12">
    <location>
        <begin position="286"/>
        <end position="425"/>
    </location>
</feature>
<evidence type="ECO:0000256" key="8">
    <source>
        <dbReference type="ARBA" id="ARBA00022737"/>
    </source>
</evidence>
<keyword evidence="6 10" id="KW-0032">Aminotransferase</keyword>
<comment type="subunit">
    <text evidence="10">Homodimer.</text>
</comment>
<dbReference type="InterPro" id="IPR017932">
    <property type="entry name" value="GATase_2_dom"/>
</dbReference>
<dbReference type="FunFam" id="3.60.20.10:FF:000006">
    <property type="entry name" value="Glutamine--fructose-6-phosphate aminotransferase [isomerizing]"/>
    <property type="match status" value="1"/>
</dbReference>
<dbReference type="SUPFAM" id="SSF56235">
    <property type="entry name" value="N-terminal nucleophile aminohydrolases (Ntn hydrolases)"/>
    <property type="match status" value="1"/>
</dbReference>
<evidence type="ECO:0000256" key="4">
    <source>
        <dbReference type="ARBA" id="ARBA00016090"/>
    </source>
</evidence>
<dbReference type="GO" id="GO:0097367">
    <property type="term" value="F:carbohydrate derivative binding"/>
    <property type="evidence" value="ECO:0007669"/>
    <property type="project" value="InterPro"/>
</dbReference>
<reference evidence="13 14" key="1">
    <citation type="submission" date="2018-07" db="EMBL/GenBank/DDBJ databases">
        <title>Genomic Encyclopedia of Type Strains, Phase III (KMG-III): the genomes of soil and plant-associated and newly described type strains.</title>
        <authorList>
            <person name="Whitman W."/>
        </authorList>
    </citation>
    <scope>NUCLEOTIDE SEQUENCE [LARGE SCALE GENOMIC DNA]</scope>
    <source>
        <strain evidence="13 14">CECT 7506</strain>
    </source>
</reference>
<dbReference type="CDD" id="cd05009">
    <property type="entry name" value="SIS_GlmS_GlmD_2"/>
    <property type="match status" value="1"/>
</dbReference>
<protein>
    <recommendedName>
        <fullName evidence="4 10">Glutamine--fructose-6-phosphate aminotransferase [isomerizing]</fullName>
        <ecNumber evidence="3 10">2.6.1.16</ecNumber>
    </recommendedName>
    <alternativeName>
        <fullName evidence="10">D-fructose-6-phosphate amidotransferase</fullName>
    </alternativeName>
    <alternativeName>
        <fullName evidence="10">GFAT</fullName>
    </alternativeName>
    <alternativeName>
        <fullName evidence="10">Glucosamine-6-phosphate synthase</fullName>
    </alternativeName>
    <alternativeName>
        <fullName evidence="10">Hexosephosphate aminotransferase</fullName>
    </alternativeName>
    <alternativeName>
        <fullName evidence="10">L-glutamine--D-fructose-6-phosphate amidotransferase</fullName>
    </alternativeName>
</protein>
<evidence type="ECO:0000256" key="10">
    <source>
        <dbReference type="HAMAP-Rule" id="MF_00164"/>
    </source>
</evidence>
<dbReference type="RefSeq" id="WP_114379967.1">
    <property type="nucleotide sequence ID" value="NZ_QPJD01000006.1"/>
</dbReference>
<dbReference type="NCBIfam" id="TIGR01135">
    <property type="entry name" value="glmS"/>
    <property type="match status" value="1"/>
</dbReference>
<dbReference type="NCBIfam" id="NF001484">
    <property type="entry name" value="PRK00331.1"/>
    <property type="match status" value="1"/>
</dbReference>
<dbReference type="PROSITE" id="PS51464">
    <property type="entry name" value="SIS"/>
    <property type="match status" value="2"/>
</dbReference>
<evidence type="ECO:0000256" key="9">
    <source>
        <dbReference type="ARBA" id="ARBA00022962"/>
    </source>
</evidence>
<feature type="active site" description="For Fru-6P isomerization activity" evidence="10">
    <location>
        <position position="605"/>
    </location>
</feature>
<evidence type="ECO:0000256" key="1">
    <source>
        <dbReference type="ARBA" id="ARBA00001031"/>
    </source>
</evidence>
<evidence type="ECO:0000256" key="2">
    <source>
        <dbReference type="ARBA" id="ARBA00004496"/>
    </source>
</evidence>
<comment type="catalytic activity">
    <reaction evidence="1 10">
        <text>D-fructose 6-phosphate + L-glutamine = D-glucosamine 6-phosphate + L-glutamate</text>
        <dbReference type="Rhea" id="RHEA:13237"/>
        <dbReference type="ChEBI" id="CHEBI:29985"/>
        <dbReference type="ChEBI" id="CHEBI:58359"/>
        <dbReference type="ChEBI" id="CHEBI:58725"/>
        <dbReference type="ChEBI" id="CHEBI:61527"/>
        <dbReference type="EC" id="2.6.1.16"/>
    </reaction>
</comment>
<dbReference type="FunFam" id="3.40.50.10490:FF:000001">
    <property type="entry name" value="Glutamine--fructose-6-phosphate aminotransferase [isomerizing]"/>
    <property type="match status" value="1"/>
</dbReference>
<gene>
    <name evidence="10" type="primary">glmS</name>
    <name evidence="13" type="ORF">DFP97_10635</name>
</gene>
<dbReference type="Pfam" id="PF13522">
    <property type="entry name" value="GATase_6"/>
    <property type="match status" value="1"/>
</dbReference>
<sequence>MCGIVGYIGKRDSQDILLDGLKKLEYRGYDSAGIAVFTKNGLEITKSKGRLANLEGLLREAPLEGSVGIGHTRWATHGKPSDVNSHPHTDNSAKFSVVHNGIVENYLNLKEELMAKGHIFVSETDTEVISHLVADEYDGNIVEAVQRAVKRMRGAFALGVLTEFEPDRLVAVRYASPLVIGVGEGENFIGSDIPAILEHTRNVYILNDGEMAVLTRNGVELLTTEGEIISKEIFHVDWDLVTAEKAGFDHFMLKEIHEQPKAYRDTMMSRITEDGKSVELKELGMTAEFIKSIRKVHIVACGTAYHAGLVGKTVIESLVRIPVETDVASEYRYRSPIITPDTLVIVVSQSGETADTLAALREAQRNGARVLAITNVVGSSIAREADHVLITWAGLEIAVASTKAYTSQLVAFYLFGLHLAGTIGAQEASFIEEVITSMKQLPEQVESILEQSAVLKQVAESISHHKHLFFIGRGVDYAVAQEGSLKLKEISYIHSEAYAAGELKHGTLALIEDGIPVIALVTQEELYEKTLSNIKEVKARGAHVLGIANAGTEEEVAKSVDELFAIPKTLPLLSPALSVVPLQLISYYASLALEHDVDKPRNLAKSVTVE</sequence>
<dbReference type="OrthoDB" id="106547at2"/>
<evidence type="ECO:0000256" key="7">
    <source>
        <dbReference type="ARBA" id="ARBA00022679"/>
    </source>
</evidence>
<comment type="function">
    <text evidence="10">Catalyzes the first step in hexosamine metabolism, converting fructose-6P into glucosamine-6P using glutamine as a nitrogen source.</text>
</comment>
<dbReference type="CDD" id="cd05008">
    <property type="entry name" value="SIS_GlmS_GlmD_1"/>
    <property type="match status" value="1"/>
</dbReference>
<dbReference type="GO" id="GO:0006002">
    <property type="term" value="P:fructose 6-phosphate metabolic process"/>
    <property type="evidence" value="ECO:0007669"/>
    <property type="project" value="TreeGrafter"/>
</dbReference>
<evidence type="ECO:0000259" key="12">
    <source>
        <dbReference type="PROSITE" id="PS51464"/>
    </source>
</evidence>
<proteinExistence type="inferred from homology"/>
<comment type="subcellular location">
    <subcellularLocation>
        <location evidence="2 10">Cytoplasm</location>
    </subcellularLocation>
</comment>
<dbReference type="GO" id="GO:0004360">
    <property type="term" value="F:glutamine-fructose-6-phosphate transaminase (isomerizing) activity"/>
    <property type="evidence" value="ECO:0007669"/>
    <property type="project" value="UniProtKB-UniRule"/>
</dbReference>
<organism evidence="13 14">
    <name type="scientific">Paenibacillus prosopidis</name>
    <dbReference type="NCBI Taxonomy" id="630520"/>
    <lineage>
        <taxon>Bacteria</taxon>
        <taxon>Bacillati</taxon>
        <taxon>Bacillota</taxon>
        <taxon>Bacilli</taxon>
        <taxon>Bacillales</taxon>
        <taxon>Paenibacillaceae</taxon>
        <taxon>Paenibacillus</taxon>
    </lineage>
</organism>
<dbReference type="GO" id="GO:0006487">
    <property type="term" value="P:protein N-linked glycosylation"/>
    <property type="evidence" value="ECO:0007669"/>
    <property type="project" value="TreeGrafter"/>
</dbReference>
<evidence type="ECO:0000256" key="6">
    <source>
        <dbReference type="ARBA" id="ARBA00022576"/>
    </source>
</evidence>
<dbReference type="FunFam" id="3.40.50.10490:FF:000022">
    <property type="entry name" value="Glutamine--fructose-6-phosphate aminotransferase [isomerizing]"/>
    <property type="match status" value="1"/>
</dbReference>
<dbReference type="Gene3D" id="3.60.20.10">
    <property type="entry name" value="Glutamine Phosphoribosylpyrophosphate, subunit 1, domain 1"/>
    <property type="match status" value="1"/>
</dbReference>
<feature type="initiator methionine" description="Removed" evidence="10">
    <location>
        <position position="1"/>
    </location>
</feature>
<dbReference type="HAMAP" id="MF_00164">
    <property type="entry name" value="GlmS"/>
    <property type="match status" value="1"/>
</dbReference>
<keyword evidence="5 10" id="KW-0963">Cytoplasm</keyword>
<dbReference type="GO" id="GO:0005975">
    <property type="term" value="P:carbohydrate metabolic process"/>
    <property type="evidence" value="ECO:0007669"/>
    <property type="project" value="UniProtKB-UniRule"/>
</dbReference>
<name>A0A368W1D1_9BACL</name>
<evidence type="ECO:0000256" key="3">
    <source>
        <dbReference type="ARBA" id="ARBA00012916"/>
    </source>
</evidence>
<dbReference type="AlphaFoldDB" id="A0A368W1D1"/>
<feature type="domain" description="SIS" evidence="12">
    <location>
        <begin position="458"/>
        <end position="600"/>
    </location>
</feature>
<dbReference type="InterPro" id="IPR047084">
    <property type="entry name" value="GFAT_N"/>
</dbReference>
<evidence type="ECO:0000313" key="13">
    <source>
        <dbReference type="EMBL" id="RCW48335.1"/>
    </source>
</evidence>
<evidence type="ECO:0000256" key="5">
    <source>
        <dbReference type="ARBA" id="ARBA00022490"/>
    </source>
</evidence>
<feature type="active site" description="Nucleophile; for GATase activity" evidence="10">
    <location>
        <position position="2"/>
    </location>
</feature>